<dbReference type="AlphaFoldDB" id="A0A066WBJ9"/>
<dbReference type="PANTHER" id="PTHR13318:SF95">
    <property type="entry name" value="F-BOX PROTEIN YLR352W"/>
    <property type="match status" value="1"/>
</dbReference>
<evidence type="ECO:0000259" key="2">
    <source>
        <dbReference type="Pfam" id="PF23550"/>
    </source>
</evidence>
<dbReference type="SMART" id="SM00367">
    <property type="entry name" value="LRR_CC"/>
    <property type="match status" value="6"/>
</dbReference>
<accession>A0A066WBJ9</accession>
<dbReference type="GeneID" id="25264076"/>
<proteinExistence type="predicted"/>
<evidence type="ECO:0000256" key="1">
    <source>
        <dbReference type="SAM" id="MobiDB-lite"/>
    </source>
</evidence>
<keyword evidence="4" id="KW-1185">Reference proteome</keyword>
<dbReference type="Pfam" id="PF23550">
    <property type="entry name" value="zf_Tbcl_Rhp7"/>
    <property type="match status" value="1"/>
</dbReference>
<feature type="region of interest" description="Disordered" evidence="1">
    <location>
        <begin position="26"/>
        <end position="104"/>
    </location>
</feature>
<feature type="domain" description="DNA repair protein rhp7 treble clef" evidence="2">
    <location>
        <begin position="191"/>
        <end position="226"/>
    </location>
</feature>
<comment type="caution">
    <text evidence="3">The sequence shown here is derived from an EMBL/GenBank/DDBJ whole genome shotgun (WGS) entry which is preliminary data.</text>
</comment>
<evidence type="ECO:0000313" key="3">
    <source>
        <dbReference type="EMBL" id="KDN49893.1"/>
    </source>
</evidence>
<sequence>MSRGVTGPTSALTEFLREKGITARGNISRFSRRSETGTEQNTFALSEDGQGFTSFAGADVDDASAAAAGGEAGPSNAVAGPSTTRLDRRDGKRISATQDAGDRGQADKLAALAKVKALAKARTAAAAKKRKSFKESEDDDDDEEDGYQEELSLTKAASARAVKRQAMGSGSGPNAAMIKVNPPASMVKPNGALAYCGSCRKRFSVTQYTSYIAKGPICHKCGTKVDAANTSEGSAAANNGAAKKRAASRRKLIQQQSRKVVPTLQGLCIRLISNSIEDVEDLGGMGAGSVDRISKSISKNRSLNTSTLKLFLSPAIKSLRLYDCSKLDSDSLRTIPDFCPQLEDINLQLCGQLDNEAIDAWSDKLNRSLHRLELYGPYLVRVESWLHFFAMVASNLESFKIRESPRFNLECVEAMAKYCPNITELGLAQIGPLDGKSLQHVACYDQLTYLDISDPGVSAPGMPPKSLQNEDIISLLRSVGKNLEYLDISGNQDLTDPVIVDGVKVHCSRLKALKLGKLGQLTSAGLCELFRKWGNAHGGLTMLDVQRVLLLDDVALQAIVAHSGAQLQQLNLNSDNLLTEQGLARWISADACPGLRTLDVSFVRCVNDSFVLGLMHVESVSQIWVFGCNKISDFIKSNHRVQIVGKEKDI</sequence>
<organism evidence="3 4">
    <name type="scientific">Tilletiaria anomala (strain ATCC 24038 / CBS 436.72 / UBC 951)</name>
    <dbReference type="NCBI Taxonomy" id="1037660"/>
    <lineage>
        <taxon>Eukaryota</taxon>
        <taxon>Fungi</taxon>
        <taxon>Dikarya</taxon>
        <taxon>Basidiomycota</taxon>
        <taxon>Ustilaginomycotina</taxon>
        <taxon>Exobasidiomycetes</taxon>
        <taxon>Georgefischeriales</taxon>
        <taxon>Tilletiariaceae</taxon>
        <taxon>Tilletiaria</taxon>
    </lineage>
</organism>
<name>A0A066WBJ9_TILAU</name>
<dbReference type="RefSeq" id="XP_013244407.1">
    <property type="nucleotide sequence ID" value="XM_013388953.1"/>
</dbReference>
<dbReference type="PANTHER" id="PTHR13318">
    <property type="entry name" value="PARTNER OF PAIRED, ISOFORM B-RELATED"/>
    <property type="match status" value="1"/>
</dbReference>
<protein>
    <submittedName>
        <fullName evidence="3">RNI-like protein</fullName>
    </submittedName>
</protein>
<gene>
    <name evidence="3" type="ORF">K437DRAFT_255143</name>
</gene>
<dbReference type="SUPFAM" id="SSF52047">
    <property type="entry name" value="RNI-like"/>
    <property type="match status" value="1"/>
</dbReference>
<evidence type="ECO:0000313" key="4">
    <source>
        <dbReference type="Proteomes" id="UP000027361"/>
    </source>
</evidence>
<dbReference type="FunCoup" id="A0A066WBJ9">
    <property type="interactions" value="152"/>
</dbReference>
<dbReference type="EMBL" id="JMSN01000020">
    <property type="protein sequence ID" value="KDN49893.1"/>
    <property type="molecule type" value="Genomic_DNA"/>
</dbReference>
<feature type="compositionally biased region" description="Acidic residues" evidence="1">
    <location>
        <begin position="136"/>
        <end position="148"/>
    </location>
</feature>
<dbReference type="STRING" id="1037660.A0A066WBJ9"/>
<dbReference type="GO" id="GO:0031146">
    <property type="term" value="P:SCF-dependent proteasomal ubiquitin-dependent protein catabolic process"/>
    <property type="evidence" value="ECO:0007669"/>
    <property type="project" value="TreeGrafter"/>
</dbReference>
<dbReference type="OMA" id="ACRHISR"/>
<dbReference type="Gene3D" id="3.80.10.10">
    <property type="entry name" value="Ribonuclease Inhibitor"/>
    <property type="match status" value="2"/>
</dbReference>
<dbReference type="InterPro" id="IPR006553">
    <property type="entry name" value="Leu-rich_rpt_Cys-con_subtyp"/>
</dbReference>
<dbReference type="GO" id="GO:0019005">
    <property type="term" value="C:SCF ubiquitin ligase complex"/>
    <property type="evidence" value="ECO:0007669"/>
    <property type="project" value="TreeGrafter"/>
</dbReference>
<reference evidence="3 4" key="1">
    <citation type="submission" date="2014-05" db="EMBL/GenBank/DDBJ databases">
        <title>Draft genome sequence of a rare smut relative, Tilletiaria anomala UBC 951.</title>
        <authorList>
            <consortium name="DOE Joint Genome Institute"/>
            <person name="Toome M."/>
            <person name="Kuo A."/>
            <person name="Henrissat B."/>
            <person name="Lipzen A."/>
            <person name="Tritt A."/>
            <person name="Yoshinaga Y."/>
            <person name="Zane M."/>
            <person name="Barry K."/>
            <person name="Grigoriev I.V."/>
            <person name="Spatafora J.W."/>
            <person name="Aimea M.C."/>
        </authorList>
    </citation>
    <scope>NUCLEOTIDE SEQUENCE [LARGE SCALE GENOMIC DNA]</scope>
    <source>
        <strain evidence="3 4">UBC 951</strain>
    </source>
</reference>
<dbReference type="Proteomes" id="UP000027361">
    <property type="component" value="Unassembled WGS sequence"/>
</dbReference>
<feature type="region of interest" description="Disordered" evidence="1">
    <location>
        <begin position="126"/>
        <end position="153"/>
    </location>
</feature>
<dbReference type="InParanoid" id="A0A066WBJ9"/>
<dbReference type="InterPro" id="IPR032675">
    <property type="entry name" value="LRR_dom_sf"/>
</dbReference>
<dbReference type="HOGENOM" id="CLU_006598_2_0_1"/>
<dbReference type="InterPro" id="IPR056451">
    <property type="entry name" value="Znf_Tbcl_Rhp7"/>
</dbReference>
<dbReference type="OrthoDB" id="421226at2759"/>